<comment type="caution">
    <text evidence="3">The sequence shown here is derived from an EMBL/GenBank/DDBJ whole genome shotgun (WGS) entry which is preliminary data.</text>
</comment>
<evidence type="ECO:0000256" key="1">
    <source>
        <dbReference type="ARBA" id="ARBA00022729"/>
    </source>
</evidence>
<gene>
    <name evidence="3" type="ORF">FWK35_00033456</name>
</gene>
<dbReference type="EMBL" id="VUJU01008003">
    <property type="protein sequence ID" value="KAF0737123.1"/>
    <property type="molecule type" value="Genomic_DNA"/>
</dbReference>
<dbReference type="InterPro" id="IPR036846">
    <property type="entry name" value="GM2-AP_sf"/>
</dbReference>
<keyword evidence="4" id="KW-1185">Reference proteome</keyword>
<reference evidence="3 4" key="1">
    <citation type="submission" date="2019-08" db="EMBL/GenBank/DDBJ databases">
        <title>Whole genome of Aphis craccivora.</title>
        <authorList>
            <person name="Voronova N.V."/>
            <person name="Shulinski R.S."/>
            <person name="Bandarenka Y.V."/>
            <person name="Zhorov D.G."/>
            <person name="Warner D."/>
        </authorList>
    </citation>
    <scope>NUCLEOTIDE SEQUENCE [LARGE SCALE GENOMIC DNA]</scope>
    <source>
        <strain evidence="3">180601</strain>
        <tissue evidence="3">Whole Body</tissue>
    </source>
</reference>
<proteinExistence type="predicted"/>
<feature type="chain" id="PRO_5026338113" description="MD-2-related lipid-recognition domain-containing protein" evidence="2">
    <location>
        <begin position="19"/>
        <end position="196"/>
    </location>
</feature>
<organism evidence="3 4">
    <name type="scientific">Aphis craccivora</name>
    <name type="common">Cowpea aphid</name>
    <dbReference type="NCBI Taxonomy" id="307492"/>
    <lineage>
        <taxon>Eukaryota</taxon>
        <taxon>Metazoa</taxon>
        <taxon>Ecdysozoa</taxon>
        <taxon>Arthropoda</taxon>
        <taxon>Hexapoda</taxon>
        <taxon>Insecta</taxon>
        <taxon>Pterygota</taxon>
        <taxon>Neoptera</taxon>
        <taxon>Paraneoptera</taxon>
        <taxon>Hemiptera</taxon>
        <taxon>Sternorrhyncha</taxon>
        <taxon>Aphidomorpha</taxon>
        <taxon>Aphidoidea</taxon>
        <taxon>Aphididae</taxon>
        <taxon>Aphidini</taxon>
        <taxon>Aphis</taxon>
        <taxon>Aphis</taxon>
    </lineage>
</organism>
<dbReference type="AlphaFoldDB" id="A0A6G0XB20"/>
<evidence type="ECO:0008006" key="5">
    <source>
        <dbReference type="Google" id="ProtNLM"/>
    </source>
</evidence>
<evidence type="ECO:0000256" key="2">
    <source>
        <dbReference type="SAM" id="SignalP"/>
    </source>
</evidence>
<accession>A0A6G0XB20</accession>
<feature type="signal peptide" evidence="2">
    <location>
        <begin position="1"/>
        <end position="18"/>
    </location>
</feature>
<evidence type="ECO:0000313" key="3">
    <source>
        <dbReference type="EMBL" id="KAF0737123.1"/>
    </source>
</evidence>
<name>A0A6G0XB20_APHCR</name>
<dbReference type="Proteomes" id="UP000478052">
    <property type="component" value="Unassembled WGS sequence"/>
</dbReference>
<dbReference type="Gene3D" id="2.70.220.10">
    <property type="entry name" value="Ganglioside GM2 activator"/>
    <property type="match status" value="1"/>
</dbReference>
<protein>
    <recommendedName>
        <fullName evidence="5">MD-2-related lipid-recognition domain-containing protein</fullName>
    </recommendedName>
</protein>
<dbReference type="OrthoDB" id="6611940at2759"/>
<sequence length="196" mass="22455">MILIKVFIFFRVLLWVKSQYTFMPNLPLGEYRTVFDKIYHCESTKNHSIKLNLYFNKKTPNITEMKGNATYLIPLDDTLFLDANVASWSLTGGWKPNSAVYVTKNACSNMKKVLGNAWNSLLKGFNVPSTNCPIPVGTYTASGINVKELEDHNSPKVYFYGKYKLLFKIKNAENKVIACSVIEFRLLRPWENPLVI</sequence>
<keyword evidence="1 2" id="KW-0732">Signal</keyword>
<evidence type="ECO:0000313" key="4">
    <source>
        <dbReference type="Proteomes" id="UP000478052"/>
    </source>
</evidence>